<dbReference type="AlphaFoldDB" id="A0A1H0YHE1"/>
<proteinExistence type="predicted"/>
<sequence length="155" mass="16431">MSSESRAECVVEGLVPVRRPIGGRVPRLPVAALSSTGTASMTYGIAAVDASGRVSERGVLRALGWRTGDRVRVWCSRNAVIVRSCVDGELAVAERGRVPIPSLLRERCAIRPGDRVLLAGSAEYGVLLVHTMSTVEVMLAQHHAACNGQESGEAL</sequence>
<keyword evidence="2" id="KW-1185">Reference proteome</keyword>
<evidence type="ECO:0008006" key="3">
    <source>
        <dbReference type="Google" id="ProtNLM"/>
    </source>
</evidence>
<name>A0A1H0YHE1_9ACTN</name>
<reference evidence="2" key="1">
    <citation type="submission" date="2016-10" db="EMBL/GenBank/DDBJ databases">
        <authorList>
            <person name="Varghese N."/>
            <person name="Submissions S."/>
        </authorList>
    </citation>
    <scope>NUCLEOTIDE SEQUENCE [LARGE SCALE GENOMIC DNA]</scope>
    <source>
        <strain evidence="2">DSM 45459</strain>
    </source>
</reference>
<dbReference type="Proteomes" id="UP000199301">
    <property type="component" value="Unassembled WGS sequence"/>
</dbReference>
<organism evidence="1 2">
    <name type="scientific">Actinopolyspora saharensis</name>
    <dbReference type="NCBI Taxonomy" id="995062"/>
    <lineage>
        <taxon>Bacteria</taxon>
        <taxon>Bacillati</taxon>
        <taxon>Actinomycetota</taxon>
        <taxon>Actinomycetes</taxon>
        <taxon>Actinopolysporales</taxon>
        <taxon>Actinopolysporaceae</taxon>
        <taxon>Actinopolyspora</taxon>
    </lineage>
</organism>
<gene>
    <name evidence="1" type="ORF">SAMN04489718_0463</name>
</gene>
<accession>A0A1H0YHE1</accession>
<evidence type="ECO:0000313" key="2">
    <source>
        <dbReference type="Proteomes" id="UP000199301"/>
    </source>
</evidence>
<dbReference type="EMBL" id="FNKO01000001">
    <property type="protein sequence ID" value="SDQ14655.1"/>
    <property type="molecule type" value="Genomic_DNA"/>
</dbReference>
<protein>
    <recommendedName>
        <fullName evidence="3">AbrB/MazE/SpoVT family DNA-binding domain-containing protein</fullName>
    </recommendedName>
</protein>
<evidence type="ECO:0000313" key="1">
    <source>
        <dbReference type="EMBL" id="SDQ14655.1"/>
    </source>
</evidence>